<dbReference type="PIRSF" id="PIRSF011576">
    <property type="entry name" value="YabP"/>
    <property type="match status" value="1"/>
</dbReference>
<proteinExistence type="predicted"/>
<protein>
    <submittedName>
        <fullName evidence="1">Sporulation protein YabP</fullName>
    </submittedName>
</protein>
<gene>
    <name evidence="1" type="primary">yabP</name>
    <name evidence="1" type="ORF">C7B43_04300</name>
</gene>
<comment type="caution">
    <text evidence="1">The sequence shown here is derived from an EMBL/GenBank/DDBJ whole genome shotgun (WGS) entry which is preliminary data.</text>
</comment>
<dbReference type="NCBIfam" id="TIGR02892">
    <property type="entry name" value="spore_yabP"/>
    <property type="match status" value="1"/>
</dbReference>
<dbReference type="Gene3D" id="2.60.40.2000">
    <property type="match status" value="1"/>
</dbReference>
<dbReference type="Proteomes" id="UP000242699">
    <property type="component" value="Unassembled WGS sequence"/>
</dbReference>
<accession>A0A2T2X8P6</accession>
<evidence type="ECO:0000313" key="2">
    <source>
        <dbReference type="Proteomes" id="UP000242699"/>
    </source>
</evidence>
<organism evidence="1 2">
    <name type="scientific">Sulfobacillus benefaciens</name>
    <dbReference type="NCBI Taxonomy" id="453960"/>
    <lineage>
        <taxon>Bacteria</taxon>
        <taxon>Bacillati</taxon>
        <taxon>Bacillota</taxon>
        <taxon>Clostridia</taxon>
        <taxon>Eubacteriales</taxon>
        <taxon>Clostridiales Family XVII. Incertae Sedis</taxon>
        <taxon>Sulfobacillus</taxon>
    </lineage>
</organism>
<dbReference type="InterPro" id="IPR022476">
    <property type="entry name" value="Spore_YabP/YqfC"/>
</dbReference>
<evidence type="ECO:0000313" key="1">
    <source>
        <dbReference type="EMBL" id="PSR30881.1"/>
    </source>
</evidence>
<dbReference type="Pfam" id="PF07873">
    <property type="entry name" value="YabP"/>
    <property type="match status" value="1"/>
</dbReference>
<dbReference type="AlphaFoldDB" id="A0A2T2X8P6"/>
<sequence length="94" mass="10730">MADEKRERARHHALTLTNRAQLSIEGVQHVENFDDDVILLSTDMGILTIKGHKLRIQQLDLDSGSFIAEGDIDSLIYSRKRSAKAEGTWARLWR</sequence>
<dbReference type="GO" id="GO:0030435">
    <property type="term" value="P:sporulation resulting in formation of a cellular spore"/>
    <property type="evidence" value="ECO:0007669"/>
    <property type="project" value="InterPro"/>
</dbReference>
<dbReference type="InterPro" id="IPR012504">
    <property type="entry name" value="Spore_YabP"/>
</dbReference>
<dbReference type="EMBL" id="PXYT01000006">
    <property type="protein sequence ID" value="PSR30881.1"/>
    <property type="molecule type" value="Genomic_DNA"/>
</dbReference>
<name>A0A2T2X8P6_9FIRM</name>
<reference evidence="1 2" key="1">
    <citation type="journal article" date="2014" name="BMC Genomics">
        <title>Comparison of environmental and isolate Sulfobacillus genomes reveals diverse carbon, sulfur, nitrogen, and hydrogen metabolisms.</title>
        <authorList>
            <person name="Justice N.B."/>
            <person name="Norman A."/>
            <person name="Brown C.T."/>
            <person name="Singh A."/>
            <person name="Thomas B.C."/>
            <person name="Banfield J.F."/>
        </authorList>
    </citation>
    <scope>NUCLEOTIDE SEQUENCE [LARGE SCALE GENOMIC DNA]</scope>
    <source>
        <strain evidence="1">AMDSBA1</strain>
    </source>
</reference>
<dbReference type="InterPro" id="IPR038705">
    <property type="entry name" value="YabP_sf"/>
</dbReference>